<reference evidence="1 2" key="1">
    <citation type="submission" date="2023-05" db="EMBL/GenBank/DDBJ databases">
        <title>A 100% complete, gapless, phased diploid assembly of the Scenedesmus obliquus UTEX 3031 genome.</title>
        <authorList>
            <person name="Biondi T.C."/>
            <person name="Hanschen E.R."/>
            <person name="Kwon T."/>
            <person name="Eng W."/>
            <person name="Kruse C.P.S."/>
            <person name="Koehler S.I."/>
            <person name="Kunde Y."/>
            <person name="Gleasner C.D."/>
            <person name="You Mak K.T."/>
            <person name="Polle J."/>
            <person name="Hovde B.T."/>
            <person name="Starkenburg S.R."/>
        </authorList>
    </citation>
    <scope>NUCLEOTIDE SEQUENCE [LARGE SCALE GENOMIC DNA]</scope>
    <source>
        <strain evidence="1 2">DOE0152z</strain>
    </source>
</reference>
<organism evidence="1 2">
    <name type="scientific">Tetradesmus obliquus</name>
    <name type="common">Green alga</name>
    <name type="synonym">Acutodesmus obliquus</name>
    <dbReference type="NCBI Taxonomy" id="3088"/>
    <lineage>
        <taxon>Eukaryota</taxon>
        <taxon>Viridiplantae</taxon>
        <taxon>Chlorophyta</taxon>
        <taxon>core chlorophytes</taxon>
        <taxon>Chlorophyceae</taxon>
        <taxon>CS clade</taxon>
        <taxon>Sphaeropleales</taxon>
        <taxon>Scenedesmaceae</taxon>
        <taxon>Tetradesmus</taxon>
    </lineage>
</organism>
<name>A0ABY8UGV0_TETOB</name>
<evidence type="ECO:0000313" key="2">
    <source>
        <dbReference type="Proteomes" id="UP001244341"/>
    </source>
</evidence>
<accession>A0ABY8UGV0</accession>
<keyword evidence="2" id="KW-1185">Reference proteome</keyword>
<proteinExistence type="predicted"/>
<dbReference type="EMBL" id="CP126218">
    <property type="protein sequence ID" value="WIA20269.1"/>
    <property type="molecule type" value="Genomic_DNA"/>
</dbReference>
<sequence>MFSGNFGVQASDASEAAPAAQLQQRLAALQLTPEALCDLLLVALSMSSGRFNGIYQSPLEDLASALLSGAARYAGGSPERHAAIKKWQQEQQAALQSLLPAAKQHLQDLALQRGYMHFLQLTAAVLHWRSPSASEIIDAMQQQIINGQAATVGRNVPFTSKELVNKQQAVELMLLAVQHGQCQALKRLFRLPSAMTVPAAHMSRLLAAAVDTGNTEVIAWLAHRAQRSALPGPAVQDWVQQLMQRGDAVSVAALCETLAAEKMDPTAVAAMVQLAPRQLGGVEAAELF</sequence>
<protein>
    <submittedName>
        <fullName evidence="1">Uncharacterized protein</fullName>
    </submittedName>
</protein>
<gene>
    <name evidence="1" type="ORF">OEZ85_006103</name>
</gene>
<dbReference type="Proteomes" id="UP001244341">
    <property type="component" value="Chromosome 11b"/>
</dbReference>
<evidence type="ECO:0000313" key="1">
    <source>
        <dbReference type="EMBL" id="WIA20269.1"/>
    </source>
</evidence>